<dbReference type="OMA" id="WMTSVPK"/>
<protein>
    <submittedName>
        <fullName evidence="3">GPALPP motifs-containing protein 1</fullName>
    </submittedName>
</protein>
<reference evidence="3 4" key="1">
    <citation type="submission" date="2015-01" db="EMBL/GenBank/DDBJ databases">
        <title>Evolution of Trichinella species and genotypes.</title>
        <authorList>
            <person name="Korhonen P.K."/>
            <person name="Edoardo P."/>
            <person name="Giuseppe L.R."/>
            <person name="Gasser R.B."/>
        </authorList>
    </citation>
    <scope>NUCLEOTIDE SEQUENCE [LARGE SCALE GENOMIC DNA]</scope>
    <source>
        <strain evidence="3">ISS120</strain>
    </source>
</reference>
<feature type="region of interest" description="Disordered" evidence="1">
    <location>
        <begin position="38"/>
        <end position="104"/>
    </location>
</feature>
<evidence type="ECO:0000259" key="2">
    <source>
        <dbReference type="Pfam" id="PF12572"/>
    </source>
</evidence>
<comment type="caution">
    <text evidence="3">The sequence shown here is derived from an EMBL/GenBank/DDBJ whole genome shotgun (WGS) entry which is preliminary data.</text>
</comment>
<feature type="domain" description="DUF3752" evidence="2">
    <location>
        <begin position="156"/>
        <end position="281"/>
    </location>
</feature>
<evidence type="ECO:0000256" key="1">
    <source>
        <dbReference type="SAM" id="MobiDB-lite"/>
    </source>
</evidence>
<dbReference type="STRING" id="45882.A0A0V1DH96"/>
<dbReference type="InterPro" id="IPR046331">
    <property type="entry name" value="GPAM1-like"/>
</dbReference>
<dbReference type="InterPro" id="IPR022226">
    <property type="entry name" value="DUF3752"/>
</dbReference>
<evidence type="ECO:0000313" key="3">
    <source>
        <dbReference type="EMBL" id="KRY60788.1"/>
    </source>
</evidence>
<accession>A0A0V1DH96</accession>
<dbReference type="PANTHER" id="PTHR46370">
    <property type="entry name" value="GPALPP MOTIFS-CONTAINING PROTEIN 1"/>
    <property type="match status" value="1"/>
</dbReference>
<dbReference type="Proteomes" id="UP000054653">
    <property type="component" value="Unassembled WGS sequence"/>
</dbReference>
<gene>
    <name evidence="3" type="primary">GPALPP1</name>
    <name evidence="3" type="ORF">T03_5376</name>
</gene>
<organism evidence="3 4">
    <name type="scientific">Trichinella britovi</name>
    <name type="common">Parasitic roundworm</name>
    <dbReference type="NCBI Taxonomy" id="45882"/>
    <lineage>
        <taxon>Eukaryota</taxon>
        <taxon>Metazoa</taxon>
        <taxon>Ecdysozoa</taxon>
        <taxon>Nematoda</taxon>
        <taxon>Enoplea</taxon>
        <taxon>Dorylaimia</taxon>
        <taxon>Trichinellida</taxon>
        <taxon>Trichinellidae</taxon>
        <taxon>Trichinella</taxon>
    </lineage>
</organism>
<dbReference type="PANTHER" id="PTHR46370:SF1">
    <property type="entry name" value="GPALPP MOTIFS-CONTAINING PROTEIN 1"/>
    <property type="match status" value="1"/>
</dbReference>
<evidence type="ECO:0000313" key="4">
    <source>
        <dbReference type="Proteomes" id="UP000054653"/>
    </source>
</evidence>
<dbReference type="EMBL" id="JYDI01000004">
    <property type="protein sequence ID" value="KRY60788.1"/>
    <property type="molecule type" value="Genomic_DNA"/>
</dbReference>
<proteinExistence type="predicted"/>
<feature type="compositionally biased region" description="Low complexity" evidence="1">
    <location>
        <begin position="41"/>
        <end position="55"/>
    </location>
</feature>
<dbReference type="Pfam" id="PF12572">
    <property type="entry name" value="DUF3752"/>
    <property type="match status" value="1"/>
</dbReference>
<dbReference type="OrthoDB" id="73491at2759"/>
<sequence>MNKVSGMNFNNFNNYYEFKMQCSVVISNSVTAMEIGPQLPPSWGKKSSSSPSSSKTVSRNEGASNDNGDDDDGKVDVQYGPALPPDFVPENVEEEDSNDELIGPSLSDIVSAKEHDEDYFIRLAQIRQANSACEKQGKLRESWMTELPPALKSFGLGARAFRKHDVVDSSEDRSVWTDTPNTELHFRKLSDIERKRHHRQSKAVKRTDEMIDAALAKHDRLSSPSLLDLHKKRKIQEKSSTGNLRERIPFDREKDMKLPTRSAVNHGDLLERLGTLTGRFSNGTERKYL</sequence>
<dbReference type="AlphaFoldDB" id="A0A0V1DH96"/>
<keyword evidence="4" id="KW-1185">Reference proteome</keyword>
<name>A0A0V1DH96_TRIBR</name>